<dbReference type="InterPro" id="IPR004446">
    <property type="entry name" value="Heptose_bisP_phosphatase"/>
</dbReference>
<keyword evidence="10" id="KW-0460">Magnesium</keyword>
<evidence type="ECO:0000256" key="5">
    <source>
        <dbReference type="ARBA" id="ARBA00023277"/>
    </source>
</evidence>
<evidence type="ECO:0000256" key="2">
    <source>
        <dbReference type="ARBA" id="ARBA00022490"/>
    </source>
</evidence>
<dbReference type="Pfam" id="PF13242">
    <property type="entry name" value="Hydrolase_like"/>
    <property type="match status" value="1"/>
</dbReference>
<accession>E2ZDC8</accession>
<dbReference type="HOGENOM" id="CLU_085077_3_2_9"/>
<dbReference type="PANTHER" id="PTHR42891">
    <property type="entry name" value="D-GLYCERO-BETA-D-MANNO-HEPTOSE-1,7-BISPHOSPHATE 7-PHOSPHATASE"/>
    <property type="match status" value="1"/>
</dbReference>
<dbReference type="InterPro" id="IPR036412">
    <property type="entry name" value="HAD-like_sf"/>
</dbReference>
<dbReference type="OrthoDB" id="9801899at2"/>
<dbReference type="Proteomes" id="UP000003195">
    <property type="component" value="Unassembled WGS sequence"/>
</dbReference>
<dbReference type="InterPro" id="IPR006549">
    <property type="entry name" value="HAD-SF_hydro_IIIA"/>
</dbReference>
<evidence type="ECO:0000256" key="9">
    <source>
        <dbReference type="PIRSR" id="PIRSR004682-3"/>
    </source>
</evidence>
<keyword evidence="3 10" id="KW-0479">Metal-binding</keyword>
<keyword evidence="5 7" id="KW-0119">Carbohydrate metabolism</keyword>
<comment type="cofactor">
    <cofactor evidence="10">
        <name>Zn(2+)</name>
        <dbReference type="ChEBI" id="CHEBI:29105"/>
    </cofactor>
</comment>
<evidence type="ECO:0000256" key="7">
    <source>
        <dbReference type="PIRNR" id="PIRNR004682"/>
    </source>
</evidence>
<dbReference type="GO" id="GO:0005975">
    <property type="term" value="P:carbohydrate metabolic process"/>
    <property type="evidence" value="ECO:0007669"/>
    <property type="project" value="InterPro"/>
</dbReference>
<keyword evidence="2 7" id="KW-0963">Cytoplasm</keyword>
<feature type="active site" description="Nucleophile" evidence="8">
    <location>
        <position position="7"/>
    </location>
</feature>
<dbReference type="AlphaFoldDB" id="E2ZDC8"/>
<comment type="caution">
    <text evidence="11">The sequence shown here is derived from an EMBL/GenBank/DDBJ whole genome shotgun (WGS) entry which is preliminary data.</text>
</comment>
<evidence type="ECO:0000313" key="12">
    <source>
        <dbReference type="Proteomes" id="UP000003195"/>
    </source>
</evidence>
<dbReference type="EMBL" id="AECS01000039">
    <property type="protein sequence ID" value="EFQ03687.1"/>
    <property type="molecule type" value="Genomic_DNA"/>
</dbReference>
<dbReference type="GO" id="GO:0016791">
    <property type="term" value="F:phosphatase activity"/>
    <property type="evidence" value="ECO:0007669"/>
    <property type="project" value="InterPro"/>
</dbReference>
<dbReference type="GO" id="GO:0046872">
    <property type="term" value="F:metal ion binding"/>
    <property type="evidence" value="ECO:0007669"/>
    <property type="project" value="UniProtKB-KW"/>
</dbReference>
<proteinExistence type="inferred from homology"/>
<keyword evidence="12" id="KW-1185">Reference proteome</keyword>
<dbReference type="STRING" id="706434.HMPREF9429_01637"/>
<gene>
    <name evidence="11" type="primary">gmhB</name>
    <name evidence="11" type="ORF">HMPREF9429_01637</name>
</gene>
<dbReference type="GO" id="GO:0005737">
    <property type="term" value="C:cytoplasm"/>
    <property type="evidence" value="ECO:0007669"/>
    <property type="project" value="UniProtKB-SubCell"/>
</dbReference>
<evidence type="ECO:0000256" key="4">
    <source>
        <dbReference type="ARBA" id="ARBA00022801"/>
    </source>
</evidence>
<evidence type="ECO:0000256" key="8">
    <source>
        <dbReference type="PIRSR" id="PIRSR004682-1"/>
    </source>
</evidence>
<feature type="binding site" evidence="10">
    <location>
        <position position="7"/>
    </location>
    <ligand>
        <name>Mg(2+)</name>
        <dbReference type="ChEBI" id="CHEBI:18420"/>
    </ligand>
</feature>
<keyword evidence="10" id="KW-0862">Zinc</keyword>
<dbReference type="SUPFAM" id="SSF56784">
    <property type="entry name" value="HAD-like"/>
    <property type="match status" value="1"/>
</dbReference>
<dbReference type="PANTHER" id="PTHR42891:SF1">
    <property type="entry name" value="D-GLYCERO-BETA-D-MANNO-HEPTOSE-1,7-BISPHOSPHATE 7-PHOSPHATASE"/>
    <property type="match status" value="1"/>
</dbReference>
<comment type="cofactor">
    <cofactor evidence="10">
        <name>Mg(2+)</name>
        <dbReference type="ChEBI" id="CHEBI:18420"/>
    </cofactor>
</comment>
<protein>
    <recommendedName>
        <fullName evidence="6 7">D,D-heptose 1,7-bisphosphate phosphatase</fullName>
        <ecNumber evidence="7">3.1.3.-</ecNumber>
    </recommendedName>
</protein>
<feature type="binding site" evidence="10">
    <location>
        <position position="9"/>
    </location>
    <ligand>
        <name>Mg(2+)</name>
        <dbReference type="ChEBI" id="CHEBI:18420"/>
    </ligand>
</feature>
<feature type="site" description="Stabilizes the phosphoryl group" evidence="9">
    <location>
        <position position="107"/>
    </location>
</feature>
<feature type="binding site" evidence="10">
    <location>
        <position position="88"/>
    </location>
    <ligand>
        <name>Zn(2+)</name>
        <dbReference type="ChEBI" id="CHEBI:29105"/>
    </ligand>
</feature>
<dbReference type="PIRSF" id="PIRSF004682">
    <property type="entry name" value="GmhB"/>
    <property type="match status" value="1"/>
</dbReference>
<evidence type="ECO:0000256" key="6">
    <source>
        <dbReference type="ARBA" id="ARBA00031828"/>
    </source>
</evidence>
<dbReference type="Gene3D" id="3.40.50.1000">
    <property type="entry name" value="HAD superfamily/HAD-like"/>
    <property type="match status" value="1"/>
</dbReference>
<evidence type="ECO:0000256" key="10">
    <source>
        <dbReference type="PIRSR" id="PIRSR004682-4"/>
    </source>
</evidence>
<dbReference type="CDD" id="cd07503">
    <property type="entry name" value="HAD_HisB-N"/>
    <property type="match status" value="1"/>
</dbReference>
<name>E2ZDC8_9FIRM</name>
<dbReference type="eggNOG" id="COG0241">
    <property type="taxonomic scope" value="Bacteria"/>
</dbReference>
<dbReference type="RefSeq" id="WP_006942943.1">
    <property type="nucleotide sequence ID" value="NZ_GL538208.1"/>
</dbReference>
<evidence type="ECO:0000313" key="11">
    <source>
        <dbReference type="EMBL" id="EFQ03687.1"/>
    </source>
</evidence>
<feature type="site" description="Stabilizes the phosphoryl group" evidence="9">
    <location>
        <position position="49"/>
    </location>
</feature>
<reference evidence="11 12" key="1">
    <citation type="submission" date="2010-08" db="EMBL/GenBank/DDBJ databases">
        <authorList>
            <person name="Weinstock G."/>
            <person name="Sodergren E."/>
            <person name="Clifton S."/>
            <person name="Fulton L."/>
            <person name="Fulton B."/>
            <person name="Courtney L."/>
            <person name="Fronick C."/>
            <person name="Harrison M."/>
            <person name="Strong C."/>
            <person name="Farmer C."/>
            <person name="Delahaunty K."/>
            <person name="Markovic C."/>
            <person name="Hall O."/>
            <person name="Minx P."/>
            <person name="Tomlinson C."/>
            <person name="Mitreva M."/>
            <person name="Hou S."/>
            <person name="Chen J."/>
            <person name="Wollam A."/>
            <person name="Pepin K.H."/>
            <person name="Johnson M."/>
            <person name="Bhonagiri V."/>
            <person name="Zhang X."/>
            <person name="Suruliraj S."/>
            <person name="Warren W."/>
            <person name="Chinwalla A."/>
            <person name="Mardis E.R."/>
            <person name="Wilson R.K."/>
        </authorList>
    </citation>
    <scope>NUCLEOTIDE SEQUENCE [LARGE SCALE GENOMIC DNA]</scope>
    <source>
        <strain evidence="11 12">F0359</strain>
    </source>
</reference>
<feature type="site" description="Contributes to substrate recognition" evidence="9">
    <location>
        <position position="106"/>
    </location>
</feature>
<comment type="subcellular location">
    <subcellularLocation>
        <location evidence="1 7">Cytoplasm</location>
    </subcellularLocation>
</comment>
<evidence type="ECO:0000256" key="3">
    <source>
        <dbReference type="ARBA" id="ARBA00022723"/>
    </source>
</evidence>
<feature type="binding site" evidence="10">
    <location>
        <position position="132"/>
    </location>
    <ligand>
        <name>Mg(2+)</name>
        <dbReference type="ChEBI" id="CHEBI:18420"/>
    </ligand>
</feature>
<dbReference type="NCBIfam" id="TIGR01662">
    <property type="entry name" value="HAD-SF-IIIA"/>
    <property type="match status" value="1"/>
</dbReference>
<organism evidence="11 12">
    <name type="scientific">Megasphaera micronuciformis F0359</name>
    <dbReference type="NCBI Taxonomy" id="706434"/>
    <lineage>
        <taxon>Bacteria</taxon>
        <taxon>Bacillati</taxon>
        <taxon>Bacillota</taxon>
        <taxon>Negativicutes</taxon>
        <taxon>Veillonellales</taxon>
        <taxon>Veillonellaceae</taxon>
        <taxon>Megasphaera</taxon>
    </lineage>
</organism>
<dbReference type="InterPro" id="IPR023214">
    <property type="entry name" value="HAD_sf"/>
</dbReference>
<dbReference type="NCBIfam" id="TIGR01656">
    <property type="entry name" value="Histidinol-ppas"/>
    <property type="match status" value="1"/>
</dbReference>
<dbReference type="InterPro" id="IPR006543">
    <property type="entry name" value="Histidinol-phos"/>
</dbReference>
<comment type="similarity">
    <text evidence="7">Belongs to the gmhB family.</text>
</comment>
<evidence type="ECO:0000256" key="1">
    <source>
        <dbReference type="ARBA" id="ARBA00004496"/>
    </source>
</evidence>
<keyword evidence="4 7" id="KW-0378">Hydrolase</keyword>
<feature type="active site" description="Proton donor" evidence="8">
    <location>
        <position position="9"/>
    </location>
</feature>
<sequence length="172" mass="19335">MKAVFFDRDGVINEDAGYLYKREDFIWTDGAKDTFAHLHNLGYAAFVVTNQSGVARGYYTEDDVNRLHRWMCEEVAEAGGKIEKVYYCPYLEGATVAAYDRKSSWRKPEPGMILQAFADYDIDKEKSFLVGDSPRDIEAAERAGLDGYLFSGGSLKTFVDGILKERNVDGAI</sequence>
<dbReference type="EC" id="3.1.3.-" evidence="7"/>